<dbReference type="GO" id="GO:0008541">
    <property type="term" value="C:proteasome regulatory particle, lid subcomplex"/>
    <property type="evidence" value="ECO:0007669"/>
    <property type="project" value="UniProtKB-ARBA"/>
</dbReference>
<comment type="subcellular location">
    <subcellularLocation>
        <location evidence="4">Cytoplasm</location>
    </subcellularLocation>
</comment>
<dbReference type="PROSITE" id="PS50250">
    <property type="entry name" value="PCI"/>
    <property type="match status" value="1"/>
</dbReference>
<dbReference type="HAMAP" id="MF_03010">
    <property type="entry name" value="eIF3k"/>
    <property type="match status" value="1"/>
</dbReference>
<keyword evidence="7" id="KW-1185">Reference proteome</keyword>
<dbReference type="InterPro" id="IPR016020">
    <property type="entry name" value="Transl_init_fac_sub12_N_euk"/>
</dbReference>
<dbReference type="OrthoDB" id="337745at2759"/>
<dbReference type="InterPro" id="IPR009374">
    <property type="entry name" value="eIF3k"/>
</dbReference>
<protein>
    <recommendedName>
        <fullName evidence="4">Eukaryotic translation initiation factor 3 subunit K</fullName>
        <shortName evidence="4">eIF3k</shortName>
    </recommendedName>
    <alternativeName>
        <fullName evidence="4">eIF-3 p25</fullName>
    </alternativeName>
</protein>
<sequence>MENTLTSKPATRPENINAILEGLGRYNVQNLELFHNYVATQCKEGTFDIEANLALLKLYQFNTEIPRDEETVINILVKGVVRFWSSDFMLALHLLPAYVGEVVKSTGSKKEGAKNEEEADRYLDSFAENVNKLLNLFKLLDASKFGEFWTLFESDDSYADLVADVADFETALRKSILQTVEISARRVPVSVLEEWVNLSGNKFQEWVTKTIGWTIEGTSVVIPANKENEAKPVVANEALHFEQLGSLIKRAYEVK</sequence>
<dbReference type="Proteomes" id="UP000242525">
    <property type="component" value="Unassembled WGS sequence"/>
</dbReference>
<evidence type="ECO:0000259" key="5">
    <source>
        <dbReference type="PROSITE" id="PS50250"/>
    </source>
</evidence>
<dbReference type="GO" id="GO:0033290">
    <property type="term" value="C:eukaryotic 48S preinitiation complex"/>
    <property type="evidence" value="ECO:0007669"/>
    <property type="project" value="UniProtKB-UniRule"/>
</dbReference>
<dbReference type="STRING" id="1173061.A0A0J9XAL0"/>
<comment type="subunit">
    <text evidence="4">Component of the eukaryotic translation initiation factor 3 (eIF-3) complex.</text>
</comment>
<keyword evidence="2 4" id="KW-0396">Initiation factor</keyword>
<comment type="caution">
    <text evidence="6">The sequence shown here is derived from an EMBL/GenBank/DDBJ whole genome shotgun (WGS) entry which is preliminary data.</text>
</comment>
<dbReference type="GO" id="GO:0043022">
    <property type="term" value="F:ribosome binding"/>
    <property type="evidence" value="ECO:0007669"/>
    <property type="project" value="InterPro"/>
</dbReference>
<evidence type="ECO:0000256" key="2">
    <source>
        <dbReference type="ARBA" id="ARBA00022540"/>
    </source>
</evidence>
<dbReference type="GO" id="GO:0003723">
    <property type="term" value="F:RNA binding"/>
    <property type="evidence" value="ECO:0007669"/>
    <property type="project" value="UniProtKB-UniRule"/>
</dbReference>
<dbReference type="Gene3D" id="1.25.40.250">
    <property type="entry name" value="ARM repeat, domain 1"/>
    <property type="match status" value="1"/>
</dbReference>
<dbReference type="AlphaFoldDB" id="A0A0J9XAL0"/>
<dbReference type="Pfam" id="PF10075">
    <property type="entry name" value="CSN8_PSD8_EIF3K"/>
    <property type="match status" value="1"/>
</dbReference>
<dbReference type="GO" id="GO:0003743">
    <property type="term" value="F:translation initiation factor activity"/>
    <property type="evidence" value="ECO:0007669"/>
    <property type="project" value="UniProtKB-UniRule"/>
</dbReference>
<dbReference type="Gene3D" id="1.10.10.10">
    <property type="entry name" value="Winged helix-like DNA-binding domain superfamily/Winged helix DNA-binding domain"/>
    <property type="match status" value="1"/>
</dbReference>
<evidence type="ECO:0000313" key="7">
    <source>
        <dbReference type="Proteomes" id="UP000242525"/>
    </source>
</evidence>
<dbReference type="GO" id="GO:0006446">
    <property type="term" value="P:regulation of translational initiation"/>
    <property type="evidence" value="ECO:0007669"/>
    <property type="project" value="InterPro"/>
</dbReference>
<dbReference type="PANTHER" id="PTHR13022:SF0">
    <property type="entry name" value="EUKARYOTIC TRANSLATION INITIATION FACTOR 3 SUBUNIT K"/>
    <property type="match status" value="1"/>
</dbReference>
<name>A0A0J9XAL0_GEOCN</name>
<gene>
    <name evidence="6" type="ORF">BN980_GECA08s00351g</name>
</gene>
<dbReference type="InterPro" id="IPR033464">
    <property type="entry name" value="CSN8_PSD8_EIF3K"/>
</dbReference>
<accession>A0A0J9XAL0</accession>
<evidence type="ECO:0000256" key="3">
    <source>
        <dbReference type="ARBA" id="ARBA00022917"/>
    </source>
</evidence>
<feature type="domain" description="PCI" evidence="5">
    <location>
        <begin position="47"/>
        <end position="238"/>
    </location>
</feature>
<dbReference type="SUPFAM" id="SSF48371">
    <property type="entry name" value="ARM repeat"/>
    <property type="match status" value="1"/>
</dbReference>
<dbReference type="SUPFAM" id="SSF46785">
    <property type="entry name" value="Winged helix' DNA-binding domain"/>
    <property type="match status" value="1"/>
</dbReference>
<dbReference type="PANTHER" id="PTHR13022">
    <property type="entry name" value="EUKARYOTIC TRANSLATION INITIATION FACTOR 3 SUBUNIT 11"/>
    <property type="match status" value="1"/>
</dbReference>
<evidence type="ECO:0000256" key="4">
    <source>
        <dbReference type="HAMAP-Rule" id="MF_03010"/>
    </source>
</evidence>
<comment type="function">
    <text evidence="4">Component of the eukaryotic translation initiation factor 3 (eIF-3) complex, which is involved in protein synthesis of a specialized repertoire of mRNAs and, together with other initiation factors, stimulates binding of mRNA and methionyl-tRNAi to the 40S ribosome. The eIF-3 complex specifically targets and initiates translation of a subset of mRNAs involved in cell proliferation.</text>
</comment>
<organism evidence="6 7">
    <name type="scientific">Geotrichum candidum</name>
    <name type="common">Oospora lactis</name>
    <name type="synonym">Dipodascus geotrichum</name>
    <dbReference type="NCBI Taxonomy" id="1173061"/>
    <lineage>
        <taxon>Eukaryota</taxon>
        <taxon>Fungi</taxon>
        <taxon>Dikarya</taxon>
        <taxon>Ascomycota</taxon>
        <taxon>Saccharomycotina</taxon>
        <taxon>Dipodascomycetes</taxon>
        <taxon>Dipodascales</taxon>
        <taxon>Dipodascaceae</taxon>
        <taxon>Geotrichum</taxon>
    </lineage>
</organism>
<dbReference type="InterPro" id="IPR036390">
    <property type="entry name" value="WH_DNA-bd_sf"/>
</dbReference>
<dbReference type="InterPro" id="IPR000717">
    <property type="entry name" value="PCI_dom"/>
</dbReference>
<dbReference type="GO" id="GO:0005852">
    <property type="term" value="C:eukaryotic translation initiation factor 3 complex"/>
    <property type="evidence" value="ECO:0007669"/>
    <property type="project" value="UniProtKB-UniRule"/>
</dbReference>
<dbReference type="GO" id="GO:0016282">
    <property type="term" value="C:eukaryotic 43S preinitiation complex"/>
    <property type="evidence" value="ECO:0007669"/>
    <property type="project" value="UniProtKB-UniRule"/>
</dbReference>
<keyword evidence="1 4" id="KW-0963">Cytoplasm</keyword>
<dbReference type="GO" id="GO:0001732">
    <property type="term" value="P:formation of cytoplasmic translation initiation complex"/>
    <property type="evidence" value="ECO:0007669"/>
    <property type="project" value="UniProtKB-UniRule"/>
</dbReference>
<dbReference type="EMBL" id="CCBN010000008">
    <property type="protein sequence ID" value="CDO54513.1"/>
    <property type="molecule type" value="Genomic_DNA"/>
</dbReference>
<keyword evidence="3 4" id="KW-0648">Protein biosynthesis</keyword>
<dbReference type="InterPro" id="IPR036388">
    <property type="entry name" value="WH-like_DNA-bd_sf"/>
</dbReference>
<evidence type="ECO:0000313" key="6">
    <source>
        <dbReference type="EMBL" id="CDO54513.1"/>
    </source>
</evidence>
<reference evidence="6" key="1">
    <citation type="submission" date="2014-03" db="EMBL/GenBank/DDBJ databases">
        <authorList>
            <person name="Casaregola S."/>
        </authorList>
    </citation>
    <scope>NUCLEOTIDE SEQUENCE [LARGE SCALE GENOMIC DNA]</scope>
    <source>
        <strain evidence="6">CLIB 918</strain>
    </source>
</reference>
<evidence type="ECO:0000256" key="1">
    <source>
        <dbReference type="ARBA" id="ARBA00022490"/>
    </source>
</evidence>
<dbReference type="InterPro" id="IPR016024">
    <property type="entry name" value="ARM-type_fold"/>
</dbReference>
<proteinExistence type="inferred from homology"/>
<comment type="similarity">
    <text evidence="4">Belongs to the eIF-3 subunit K family.</text>
</comment>